<dbReference type="GO" id="GO:0016837">
    <property type="term" value="F:carbon-oxygen lyase activity, acting on polysaccharides"/>
    <property type="evidence" value="ECO:0007669"/>
    <property type="project" value="TreeGrafter"/>
</dbReference>
<comment type="subcellular location">
    <subcellularLocation>
        <location evidence="1">Secreted</location>
    </subcellularLocation>
</comment>
<evidence type="ECO:0000256" key="3">
    <source>
        <dbReference type="ARBA" id="ARBA00022729"/>
    </source>
</evidence>
<dbReference type="InterPro" id="IPR052052">
    <property type="entry name" value="Polysaccharide_Lyase_9"/>
</dbReference>
<evidence type="ECO:0000259" key="5">
    <source>
        <dbReference type="Pfam" id="PF13229"/>
    </source>
</evidence>
<evidence type="ECO:0000259" key="6">
    <source>
        <dbReference type="Pfam" id="PF24517"/>
    </source>
</evidence>
<dbReference type="Gene3D" id="2.160.20.10">
    <property type="entry name" value="Single-stranded right-handed beta-helix, Pectin lyase-like"/>
    <property type="match status" value="1"/>
</dbReference>
<proteinExistence type="predicted"/>
<reference evidence="7" key="1">
    <citation type="journal article" date="2020" name="mSystems">
        <title>Genome- and Community-Level Interaction Insights into Carbon Utilization and Element Cycling Functions of Hydrothermarchaeota in Hydrothermal Sediment.</title>
        <authorList>
            <person name="Zhou Z."/>
            <person name="Liu Y."/>
            <person name="Xu W."/>
            <person name="Pan J."/>
            <person name="Luo Z.H."/>
            <person name="Li M."/>
        </authorList>
    </citation>
    <scope>NUCLEOTIDE SEQUENCE [LARGE SCALE GENOMIC DNA]</scope>
    <source>
        <strain evidence="7">SpSt-192</strain>
    </source>
</reference>
<dbReference type="InterPro" id="IPR039448">
    <property type="entry name" value="Beta_helix"/>
</dbReference>
<evidence type="ECO:0000256" key="2">
    <source>
        <dbReference type="ARBA" id="ARBA00022525"/>
    </source>
</evidence>
<gene>
    <name evidence="7" type="ORF">ENP13_06205</name>
</gene>
<sequence>MAASRLTDRDNRHRWLVGLLVMLLASAFVLATLGQSTAGRAFAETVLYVDDDAPSGGNGSSSHPFRTLQEALDAVQPGQVIRIRSGVYPSNAETRRDGPVLIEPDAGASVILDGQGGTLNGPRFVHSSYTVRGLEVRNTKEGVRIERARGVILEGLHIHHVKNECVRLRYQTTDSVVRNSRIHDCGLDGNGEGIYLGTAPEQRYKNGGKPDETDRNLIEGNEIWAVEEGIDIKEDSSHNVLRINVVHHTTDENSGGLNVRSDDNQILGNYSYANRGAGFRFGGDIAWHPLYGDGYHYGVRNLLRDNRADGNARYGYKFMHGPQDADCSNTGEGNGGDLYHFGGESFPIPCPGTPVSTPSPVPAPDFTPTPAPSPDQGAQQPPPATSATFSASDDARVRADRPTKNFGTETKIRIDADPETDVYLKFAVAGSAGRSVVSAKLRLYVVESGKGGMVVRSVTDTGWVESAITYANRPPIDGPVLVQIDNALASGSWIELDVTAAVNGDGAYSFAIESLNTDGIGFASRNAKRNQPQLVVTYGP</sequence>
<dbReference type="Pfam" id="PF24517">
    <property type="entry name" value="CBM96"/>
    <property type="match status" value="1"/>
</dbReference>
<dbReference type="EMBL" id="DSID01000465">
    <property type="protein sequence ID" value="HEX70819.1"/>
    <property type="molecule type" value="Genomic_DNA"/>
</dbReference>
<accession>A0A7C3AMV5</accession>
<dbReference type="Pfam" id="PF13229">
    <property type="entry name" value="Beta_helix"/>
    <property type="match status" value="1"/>
</dbReference>
<feature type="region of interest" description="Disordered" evidence="4">
    <location>
        <begin position="349"/>
        <end position="409"/>
    </location>
</feature>
<dbReference type="InterPro" id="IPR006626">
    <property type="entry name" value="PbH1"/>
</dbReference>
<dbReference type="SMART" id="SM00710">
    <property type="entry name" value="PbH1"/>
    <property type="match status" value="6"/>
</dbReference>
<dbReference type="InterPro" id="IPR012334">
    <property type="entry name" value="Pectin_lyas_fold"/>
</dbReference>
<feature type="compositionally biased region" description="Basic and acidic residues" evidence="4">
    <location>
        <begin position="393"/>
        <end position="403"/>
    </location>
</feature>
<name>A0A7C3AMV5_9BACT</name>
<keyword evidence="2" id="KW-0964">Secreted</keyword>
<dbReference type="PANTHER" id="PTHR40088:SF2">
    <property type="entry name" value="SECRETED SUGAR HYDROLASE"/>
    <property type="match status" value="1"/>
</dbReference>
<feature type="domain" description="Right handed beta helix" evidence="5">
    <location>
        <begin position="127"/>
        <end position="279"/>
    </location>
</feature>
<dbReference type="GO" id="GO:0005576">
    <property type="term" value="C:extracellular region"/>
    <property type="evidence" value="ECO:0007669"/>
    <property type="project" value="UniProtKB-SubCell"/>
</dbReference>
<keyword evidence="3" id="KW-0732">Signal</keyword>
<evidence type="ECO:0000256" key="1">
    <source>
        <dbReference type="ARBA" id="ARBA00004613"/>
    </source>
</evidence>
<dbReference type="NCBIfam" id="NF033679">
    <property type="entry name" value="DNRLRE_dom"/>
    <property type="match status" value="1"/>
</dbReference>
<feature type="domain" description="Carbohydrate-binding module family 96" evidence="6">
    <location>
        <begin position="386"/>
        <end position="538"/>
    </location>
</feature>
<organism evidence="7">
    <name type="scientific">Thermorudis sp</name>
    <dbReference type="NCBI Taxonomy" id="1969470"/>
    <lineage>
        <taxon>Bacteria</taxon>
        <taxon>Pseudomonadati</taxon>
        <taxon>Thermomicrobiota</taxon>
        <taxon>Thermomicrobia</taxon>
        <taxon>Thermomicrobia incertae sedis</taxon>
        <taxon>Thermorudis</taxon>
    </lineage>
</organism>
<feature type="compositionally biased region" description="Pro residues" evidence="4">
    <location>
        <begin position="349"/>
        <end position="373"/>
    </location>
</feature>
<dbReference type="PANTHER" id="PTHR40088">
    <property type="entry name" value="PECTATE LYASE (EUROFUNG)"/>
    <property type="match status" value="1"/>
</dbReference>
<dbReference type="AlphaFoldDB" id="A0A7C3AMV5"/>
<evidence type="ECO:0000256" key="4">
    <source>
        <dbReference type="SAM" id="MobiDB-lite"/>
    </source>
</evidence>
<dbReference type="SUPFAM" id="SSF51126">
    <property type="entry name" value="Pectin lyase-like"/>
    <property type="match status" value="1"/>
</dbReference>
<evidence type="ECO:0000313" key="7">
    <source>
        <dbReference type="EMBL" id="HEX70819.1"/>
    </source>
</evidence>
<comment type="caution">
    <text evidence="7">The sequence shown here is derived from an EMBL/GenBank/DDBJ whole genome shotgun (WGS) entry which is preliminary data.</text>
</comment>
<protein>
    <submittedName>
        <fullName evidence="7">DNRLRE domain-containing protein</fullName>
    </submittedName>
</protein>
<dbReference type="InterPro" id="IPR055372">
    <property type="entry name" value="CBM96"/>
</dbReference>
<dbReference type="InterPro" id="IPR011050">
    <property type="entry name" value="Pectin_lyase_fold/virulence"/>
</dbReference>